<evidence type="ECO:0000256" key="1">
    <source>
        <dbReference type="ARBA" id="ARBA00022771"/>
    </source>
</evidence>
<keyword evidence="1 3" id="KW-0479">Metal-binding</keyword>
<dbReference type="GO" id="GO:0008333">
    <property type="term" value="P:endosome to lysosome transport"/>
    <property type="evidence" value="ECO:0007669"/>
    <property type="project" value="TreeGrafter"/>
</dbReference>
<reference evidence="7" key="2">
    <citation type="journal article" date="2023" name="Science">
        <title>Genomic signatures of disease resistance in endangered staghorn corals.</title>
        <authorList>
            <person name="Vollmer S.V."/>
            <person name="Selwyn J.D."/>
            <person name="Despard B.A."/>
            <person name="Roesel C.L."/>
        </authorList>
    </citation>
    <scope>NUCLEOTIDE SEQUENCE</scope>
    <source>
        <strain evidence="7">K2</strain>
    </source>
</reference>
<proteinExistence type="predicted"/>
<dbReference type="Gene3D" id="3.10.110.10">
    <property type="entry name" value="Ubiquitin Conjugating Enzyme"/>
    <property type="match status" value="1"/>
</dbReference>
<dbReference type="PANTHER" id="PTHR23306">
    <property type="entry name" value="TUMOR SUSCEPTIBILITY GENE 101 PROTEIN-RELATED"/>
    <property type="match status" value="1"/>
</dbReference>
<gene>
    <name evidence="7" type="ORF">P5673_024740</name>
</gene>
<feature type="region of interest" description="Disordered" evidence="4">
    <location>
        <begin position="115"/>
        <end position="142"/>
    </location>
</feature>
<feature type="domain" description="UEV" evidence="6">
    <location>
        <begin position="1"/>
        <end position="119"/>
    </location>
</feature>
<dbReference type="AlphaFoldDB" id="A0AAD9Q2X6"/>
<dbReference type="PROSITE" id="PS50089">
    <property type="entry name" value="ZF_RING_2"/>
    <property type="match status" value="1"/>
</dbReference>
<keyword evidence="1 3" id="KW-0863">Zinc-finger</keyword>
<feature type="domain" description="RING-type" evidence="5">
    <location>
        <begin position="150"/>
        <end position="189"/>
    </location>
</feature>
<evidence type="ECO:0000313" key="8">
    <source>
        <dbReference type="Proteomes" id="UP001249851"/>
    </source>
</evidence>
<dbReference type="Pfam" id="PF13920">
    <property type="entry name" value="zf-C3HC4_3"/>
    <property type="match status" value="1"/>
</dbReference>
<dbReference type="Proteomes" id="UP001249851">
    <property type="component" value="Unassembled WGS sequence"/>
</dbReference>
<dbReference type="PANTHER" id="PTHR23306:SF3">
    <property type="entry name" value="TUMOR SUPPRESSOR PROTEIN 101"/>
    <property type="match status" value="1"/>
</dbReference>
<sequence length="201" mass="22789">MQDVYKGEREKAKAAYSSGVQKELFVLDGTIPITFQGVNYNIPLCVLLQEDHPLVPPLVYVRPTNSMVIVPSQHVDTEGRVYHPYLNQWDSVNESSDITSLLQIMLITFSEEPPVYTKRPPRQDSSNNIKETQPNLANPLPQDDQTDDNCIVCMELKKDSVLIPCGHLGICFKCANRCKETSKTCPVCREKIIEVHRVYQP</sequence>
<comment type="caution">
    <text evidence="7">The sequence shown here is derived from an EMBL/GenBank/DDBJ whole genome shotgun (WGS) entry which is preliminary data.</text>
</comment>
<keyword evidence="8" id="KW-1185">Reference proteome</keyword>
<dbReference type="SUPFAM" id="SSF57850">
    <property type="entry name" value="RING/U-box"/>
    <property type="match status" value="1"/>
</dbReference>
<dbReference type="GO" id="GO:0008270">
    <property type="term" value="F:zinc ion binding"/>
    <property type="evidence" value="ECO:0007669"/>
    <property type="project" value="UniProtKB-KW"/>
</dbReference>
<dbReference type="CDD" id="cd11685">
    <property type="entry name" value="UEV_TSG101-like"/>
    <property type="match status" value="1"/>
</dbReference>
<dbReference type="InterPro" id="IPR016135">
    <property type="entry name" value="UBQ-conjugating_enzyme/RWD"/>
</dbReference>
<dbReference type="GO" id="GO:0000813">
    <property type="term" value="C:ESCRT I complex"/>
    <property type="evidence" value="ECO:0007669"/>
    <property type="project" value="TreeGrafter"/>
</dbReference>
<dbReference type="GO" id="GO:0015031">
    <property type="term" value="P:protein transport"/>
    <property type="evidence" value="ECO:0007669"/>
    <property type="project" value="InterPro"/>
</dbReference>
<dbReference type="InterPro" id="IPR001841">
    <property type="entry name" value="Znf_RING"/>
</dbReference>
<protein>
    <submittedName>
        <fullName evidence="7">Tumor susceptibility gene 101 protein</fullName>
    </submittedName>
</protein>
<keyword evidence="2" id="KW-0862">Zinc</keyword>
<evidence type="ECO:0000259" key="6">
    <source>
        <dbReference type="PROSITE" id="PS51322"/>
    </source>
</evidence>
<feature type="compositionally biased region" description="Polar residues" evidence="4">
    <location>
        <begin position="123"/>
        <end position="136"/>
    </location>
</feature>
<dbReference type="Pfam" id="PF05743">
    <property type="entry name" value="UEV"/>
    <property type="match status" value="1"/>
</dbReference>
<dbReference type="InterPro" id="IPR008883">
    <property type="entry name" value="UEV_N"/>
</dbReference>
<evidence type="ECO:0000256" key="3">
    <source>
        <dbReference type="PROSITE-ProRule" id="PRU00175"/>
    </source>
</evidence>
<dbReference type="InterPro" id="IPR052070">
    <property type="entry name" value="ESCRT-I_UEV_domain"/>
</dbReference>
<evidence type="ECO:0000313" key="7">
    <source>
        <dbReference type="EMBL" id="KAK2553763.1"/>
    </source>
</evidence>
<reference evidence="7" key="1">
    <citation type="journal article" date="2023" name="G3 (Bethesda)">
        <title>Whole genome assembly and annotation of the endangered Caribbean coral Acropora cervicornis.</title>
        <authorList>
            <person name="Selwyn J.D."/>
            <person name="Vollmer S.V."/>
        </authorList>
    </citation>
    <scope>NUCLEOTIDE SEQUENCE</scope>
    <source>
        <strain evidence="7">K2</strain>
    </source>
</reference>
<organism evidence="7 8">
    <name type="scientific">Acropora cervicornis</name>
    <name type="common">Staghorn coral</name>
    <dbReference type="NCBI Taxonomy" id="6130"/>
    <lineage>
        <taxon>Eukaryota</taxon>
        <taxon>Metazoa</taxon>
        <taxon>Cnidaria</taxon>
        <taxon>Anthozoa</taxon>
        <taxon>Hexacorallia</taxon>
        <taxon>Scleractinia</taxon>
        <taxon>Astrocoeniina</taxon>
        <taxon>Acroporidae</taxon>
        <taxon>Acropora</taxon>
    </lineage>
</organism>
<evidence type="ECO:0000259" key="5">
    <source>
        <dbReference type="PROSITE" id="PS50089"/>
    </source>
</evidence>
<dbReference type="EMBL" id="JARQWQ010000074">
    <property type="protein sequence ID" value="KAK2553763.1"/>
    <property type="molecule type" value="Genomic_DNA"/>
</dbReference>
<dbReference type="PROSITE" id="PS51322">
    <property type="entry name" value="UEV"/>
    <property type="match status" value="1"/>
</dbReference>
<name>A0AAD9Q2X6_ACRCE</name>
<dbReference type="GO" id="GO:0043130">
    <property type="term" value="F:ubiquitin binding"/>
    <property type="evidence" value="ECO:0007669"/>
    <property type="project" value="TreeGrafter"/>
</dbReference>
<dbReference type="SUPFAM" id="SSF54495">
    <property type="entry name" value="UBC-like"/>
    <property type="match status" value="1"/>
</dbReference>
<dbReference type="InterPro" id="IPR013083">
    <property type="entry name" value="Znf_RING/FYVE/PHD"/>
</dbReference>
<dbReference type="SMART" id="SM00184">
    <property type="entry name" value="RING"/>
    <property type="match status" value="1"/>
</dbReference>
<accession>A0AAD9Q2X6</accession>
<dbReference type="Gene3D" id="3.30.40.10">
    <property type="entry name" value="Zinc/RING finger domain, C3HC4 (zinc finger)"/>
    <property type="match status" value="1"/>
</dbReference>
<evidence type="ECO:0000256" key="2">
    <source>
        <dbReference type="ARBA" id="ARBA00022833"/>
    </source>
</evidence>
<evidence type="ECO:0000256" key="4">
    <source>
        <dbReference type="SAM" id="MobiDB-lite"/>
    </source>
</evidence>